<name>A0A501WYG3_9RHOB</name>
<dbReference type="EMBL" id="VFRP01000001">
    <property type="protein sequence ID" value="TPE53640.1"/>
    <property type="molecule type" value="Genomic_DNA"/>
</dbReference>
<dbReference type="AlphaFoldDB" id="A0A501WYG3"/>
<feature type="compositionally biased region" description="Low complexity" evidence="1">
    <location>
        <begin position="22"/>
        <end position="34"/>
    </location>
</feature>
<organism evidence="3 4">
    <name type="scientific">Amaricoccus solimangrovi</name>
    <dbReference type="NCBI Taxonomy" id="2589815"/>
    <lineage>
        <taxon>Bacteria</taxon>
        <taxon>Pseudomonadati</taxon>
        <taxon>Pseudomonadota</taxon>
        <taxon>Alphaproteobacteria</taxon>
        <taxon>Rhodobacterales</taxon>
        <taxon>Paracoccaceae</taxon>
        <taxon>Amaricoccus</taxon>
    </lineage>
</organism>
<reference evidence="3 4" key="1">
    <citation type="submission" date="2019-06" db="EMBL/GenBank/DDBJ databases">
        <title>A novel bacterium of genus Amaricoccus, isolated from marine sediment.</title>
        <authorList>
            <person name="Huang H."/>
            <person name="Mo K."/>
            <person name="Hu Y."/>
        </authorList>
    </citation>
    <scope>NUCLEOTIDE SEQUENCE [LARGE SCALE GENOMIC DNA]</scope>
    <source>
        <strain evidence="3 4">HB172011</strain>
    </source>
</reference>
<dbReference type="Pfam" id="PF03235">
    <property type="entry name" value="GmrSD_N"/>
    <property type="match status" value="1"/>
</dbReference>
<comment type="caution">
    <text evidence="3">The sequence shown here is derived from an EMBL/GenBank/DDBJ whole genome shotgun (WGS) entry which is preliminary data.</text>
</comment>
<dbReference type="OrthoDB" id="9787127at2"/>
<evidence type="ECO:0000313" key="4">
    <source>
        <dbReference type="Proteomes" id="UP000319255"/>
    </source>
</evidence>
<evidence type="ECO:0000259" key="2">
    <source>
        <dbReference type="Pfam" id="PF03235"/>
    </source>
</evidence>
<accession>A0A501WYG3</accession>
<dbReference type="PANTHER" id="PTHR39639">
    <property type="entry name" value="CHROMOSOME 16, WHOLE GENOME SHOTGUN SEQUENCE"/>
    <property type="match status" value="1"/>
</dbReference>
<feature type="region of interest" description="Disordered" evidence="1">
    <location>
        <begin position="1"/>
        <end position="76"/>
    </location>
</feature>
<sequence length="408" mass="46044">MSSGSRGISRITRRTRSGGWGRTRWSRSGSSTRSSRGKSMAHDNSAHNDQLPSEDDTDLSLAEGVDDETESEPLSKKRYQIDSYGADYTVDTLVKRMNQGAFIVPPFQRKFVWSRTHASRFIESLLLGLPVPGIFLYKRTEDSKHLVIDGQQRLKSLQAYYNGLFGESKFRLTGVREPWNGLAYDELDADDQLRLDDSIIHTIIFSQKSPKDDVDSIHFVFERVNSGGIRLSPQEIRNCITSGKFTDLTVALNKDPSWRHIYGPESGRAKDQELIIRVLALSEDGDKYERPMATFLTKFSEKMNKSSDKDLDRLAKIFKRTVQLSWDALGQSAFRPVRTLNAAVLDGFMAALARHLAAGEDLSVDQVRSAYNSLMKDARFREGWERATSDEESVQKRLEVASQAIDAS</sequence>
<feature type="compositionally biased region" description="Low complexity" evidence="1">
    <location>
        <begin position="1"/>
        <end position="10"/>
    </location>
</feature>
<feature type="compositionally biased region" description="Acidic residues" evidence="1">
    <location>
        <begin position="52"/>
        <end position="71"/>
    </location>
</feature>
<dbReference type="PANTHER" id="PTHR39639:SF1">
    <property type="entry name" value="DUF262 DOMAIN-CONTAINING PROTEIN"/>
    <property type="match status" value="1"/>
</dbReference>
<evidence type="ECO:0000313" key="3">
    <source>
        <dbReference type="EMBL" id="TPE53640.1"/>
    </source>
</evidence>
<protein>
    <submittedName>
        <fullName evidence="3">DUF262 domain-containing protein</fullName>
    </submittedName>
</protein>
<evidence type="ECO:0000256" key="1">
    <source>
        <dbReference type="SAM" id="MobiDB-lite"/>
    </source>
</evidence>
<proteinExistence type="predicted"/>
<feature type="domain" description="GmrSD restriction endonucleases N-terminal" evidence="2">
    <location>
        <begin position="92"/>
        <end position="240"/>
    </location>
</feature>
<dbReference type="Proteomes" id="UP000319255">
    <property type="component" value="Unassembled WGS sequence"/>
</dbReference>
<gene>
    <name evidence="3" type="ORF">FJM51_00900</name>
</gene>
<dbReference type="InterPro" id="IPR004919">
    <property type="entry name" value="GmrSD_N"/>
</dbReference>
<keyword evidence="4" id="KW-1185">Reference proteome</keyword>